<comment type="caution">
    <text evidence="2">The sequence shown here is derived from an EMBL/GenBank/DDBJ whole genome shotgun (WGS) entry which is preliminary data.</text>
</comment>
<dbReference type="Gene3D" id="3.30.70.1290">
    <property type="entry name" value="Transposase IS200-like"/>
    <property type="match status" value="1"/>
</dbReference>
<dbReference type="GO" id="GO:0004803">
    <property type="term" value="F:transposase activity"/>
    <property type="evidence" value="ECO:0007669"/>
    <property type="project" value="InterPro"/>
</dbReference>
<accession>X0W1R9</accession>
<reference evidence="2" key="1">
    <citation type="journal article" date="2014" name="Front. Microbiol.">
        <title>High frequency of phylogenetically diverse reductive dehalogenase-homologous genes in deep subseafloor sedimentary metagenomes.</title>
        <authorList>
            <person name="Kawai M."/>
            <person name="Futagami T."/>
            <person name="Toyoda A."/>
            <person name="Takaki Y."/>
            <person name="Nishi S."/>
            <person name="Hori S."/>
            <person name="Arai W."/>
            <person name="Tsubouchi T."/>
            <person name="Morono Y."/>
            <person name="Uchiyama I."/>
            <person name="Ito T."/>
            <person name="Fujiyama A."/>
            <person name="Inagaki F."/>
            <person name="Takami H."/>
        </authorList>
    </citation>
    <scope>NUCLEOTIDE SEQUENCE</scope>
    <source>
        <strain evidence="2">Expedition CK06-06</strain>
    </source>
</reference>
<sequence length="41" mass="4460">MKMGELSVMLDHVHAVVGISSTMSVSQVFHLLKGASSRELF</sequence>
<protein>
    <recommendedName>
        <fullName evidence="1">Transposase IS200-like domain-containing protein</fullName>
    </recommendedName>
</protein>
<dbReference type="Pfam" id="PF01797">
    <property type="entry name" value="Y1_Tnp"/>
    <property type="match status" value="1"/>
</dbReference>
<dbReference type="AlphaFoldDB" id="X0W1R9"/>
<dbReference type="SUPFAM" id="SSF143422">
    <property type="entry name" value="Transposase IS200-like"/>
    <property type="match status" value="1"/>
</dbReference>
<dbReference type="InterPro" id="IPR002686">
    <property type="entry name" value="Transposase_17"/>
</dbReference>
<dbReference type="InterPro" id="IPR036515">
    <property type="entry name" value="Transposase_17_sf"/>
</dbReference>
<feature type="domain" description="Transposase IS200-like" evidence="1">
    <location>
        <begin position="2"/>
        <end position="40"/>
    </location>
</feature>
<organism evidence="2">
    <name type="scientific">marine sediment metagenome</name>
    <dbReference type="NCBI Taxonomy" id="412755"/>
    <lineage>
        <taxon>unclassified sequences</taxon>
        <taxon>metagenomes</taxon>
        <taxon>ecological metagenomes</taxon>
    </lineage>
</organism>
<gene>
    <name evidence="2" type="ORF">S01H1_52586</name>
</gene>
<evidence type="ECO:0000313" key="2">
    <source>
        <dbReference type="EMBL" id="GAG17287.1"/>
    </source>
</evidence>
<dbReference type="GO" id="GO:0003677">
    <property type="term" value="F:DNA binding"/>
    <property type="evidence" value="ECO:0007669"/>
    <property type="project" value="InterPro"/>
</dbReference>
<name>X0W1R9_9ZZZZ</name>
<evidence type="ECO:0000259" key="1">
    <source>
        <dbReference type="Pfam" id="PF01797"/>
    </source>
</evidence>
<dbReference type="GO" id="GO:0006313">
    <property type="term" value="P:DNA transposition"/>
    <property type="evidence" value="ECO:0007669"/>
    <property type="project" value="InterPro"/>
</dbReference>
<feature type="non-terminal residue" evidence="2">
    <location>
        <position position="41"/>
    </location>
</feature>
<proteinExistence type="predicted"/>
<dbReference type="EMBL" id="BARS01033998">
    <property type="protein sequence ID" value="GAG17287.1"/>
    <property type="molecule type" value="Genomic_DNA"/>
</dbReference>